<dbReference type="PROSITE" id="PS50011">
    <property type="entry name" value="PROTEIN_KINASE_DOM"/>
    <property type="match status" value="1"/>
</dbReference>
<dbReference type="InterPro" id="IPR008271">
    <property type="entry name" value="Ser/Thr_kinase_AS"/>
</dbReference>
<reference evidence="8" key="1">
    <citation type="submission" date="2020-01" db="EMBL/GenBank/DDBJ databases">
        <authorList>
            <consortium name="DOE Joint Genome Institute"/>
            <person name="Haridas S."/>
            <person name="Albert R."/>
            <person name="Binder M."/>
            <person name="Bloem J."/>
            <person name="Labutti K."/>
            <person name="Salamov A."/>
            <person name="Andreopoulos B."/>
            <person name="Baker S.E."/>
            <person name="Barry K."/>
            <person name="Bills G."/>
            <person name="Bluhm B.H."/>
            <person name="Cannon C."/>
            <person name="Castanera R."/>
            <person name="Culley D.E."/>
            <person name="Daum C."/>
            <person name="Ezra D."/>
            <person name="Gonzalez J.B."/>
            <person name="Henrissat B."/>
            <person name="Kuo A."/>
            <person name="Liang C."/>
            <person name="Lipzen A."/>
            <person name="Lutzoni F."/>
            <person name="Magnuson J."/>
            <person name="Mondo S."/>
            <person name="Nolan M."/>
            <person name="Ohm R."/>
            <person name="Pangilinan J."/>
            <person name="Park H.-J."/>
            <person name="Ramirez L."/>
            <person name="Alfaro M."/>
            <person name="Sun H."/>
            <person name="Tritt A."/>
            <person name="Yoshinaga Y."/>
            <person name="Zwiers L.-H."/>
            <person name="Turgeon B.G."/>
            <person name="Goodwin S.B."/>
            <person name="Spatafora J.W."/>
            <person name="Crous P.W."/>
            <person name="Grigoriev I.V."/>
        </authorList>
    </citation>
    <scope>NUCLEOTIDE SEQUENCE</scope>
    <source>
        <strain evidence="8">IPT5</strain>
    </source>
</reference>
<dbReference type="SUPFAM" id="SSF56112">
    <property type="entry name" value="Protein kinase-like (PK-like)"/>
    <property type="match status" value="1"/>
</dbReference>
<dbReference type="OrthoDB" id="3673723at2759"/>
<evidence type="ECO:0000256" key="5">
    <source>
        <dbReference type="ARBA" id="ARBA00022840"/>
    </source>
</evidence>
<dbReference type="PROSITE" id="PS00108">
    <property type="entry name" value="PROTEIN_KINASE_ST"/>
    <property type="match status" value="1"/>
</dbReference>
<dbReference type="Proteomes" id="UP000799423">
    <property type="component" value="Unassembled WGS sequence"/>
</dbReference>
<evidence type="ECO:0000256" key="2">
    <source>
        <dbReference type="ARBA" id="ARBA00022679"/>
    </source>
</evidence>
<evidence type="ECO:0000256" key="1">
    <source>
        <dbReference type="ARBA" id="ARBA00012513"/>
    </source>
</evidence>
<dbReference type="EC" id="2.7.11.1" evidence="1"/>
<evidence type="ECO:0000256" key="4">
    <source>
        <dbReference type="ARBA" id="ARBA00022777"/>
    </source>
</evidence>
<keyword evidence="4 8" id="KW-0418">Kinase</keyword>
<feature type="compositionally biased region" description="Acidic residues" evidence="6">
    <location>
        <begin position="774"/>
        <end position="787"/>
    </location>
</feature>
<keyword evidence="2" id="KW-0808">Transferase</keyword>
<proteinExistence type="predicted"/>
<keyword evidence="3" id="KW-0547">Nucleotide-binding</keyword>
<feature type="domain" description="Protein kinase" evidence="7">
    <location>
        <begin position="159"/>
        <end position="511"/>
    </location>
</feature>
<dbReference type="PANTHER" id="PTHR43671:SF13">
    <property type="entry name" value="SERINE_THREONINE-PROTEIN KINASE NEK2"/>
    <property type="match status" value="1"/>
</dbReference>
<organism evidence="8 9">
    <name type="scientific">Plenodomus tracheiphilus IPT5</name>
    <dbReference type="NCBI Taxonomy" id="1408161"/>
    <lineage>
        <taxon>Eukaryota</taxon>
        <taxon>Fungi</taxon>
        <taxon>Dikarya</taxon>
        <taxon>Ascomycota</taxon>
        <taxon>Pezizomycotina</taxon>
        <taxon>Dothideomycetes</taxon>
        <taxon>Pleosporomycetidae</taxon>
        <taxon>Pleosporales</taxon>
        <taxon>Pleosporineae</taxon>
        <taxon>Leptosphaeriaceae</taxon>
        <taxon>Plenodomus</taxon>
    </lineage>
</organism>
<dbReference type="InterPro" id="IPR000719">
    <property type="entry name" value="Prot_kinase_dom"/>
</dbReference>
<dbReference type="Pfam" id="PF00069">
    <property type="entry name" value="Pkinase"/>
    <property type="match status" value="1"/>
</dbReference>
<feature type="region of interest" description="Disordered" evidence="6">
    <location>
        <begin position="761"/>
        <end position="821"/>
    </location>
</feature>
<keyword evidence="9" id="KW-1185">Reference proteome</keyword>
<dbReference type="GO" id="GO:0005524">
    <property type="term" value="F:ATP binding"/>
    <property type="evidence" value="ECO:0007669"/>
    <property type="project" value="UniProtKB-KW"/>
</dbReference>
<keyword evidence="5" id="KW-0067">ATP-binding</keyword>
<dbReference type="SMART" id="SM00220">
    <property type="entry name" value="S_TKc"/>
    <property type="match status" value="1"/>
</dbReference>
<feature type="compositionally biased region" description="Acidic residues" evidence="6">
    <location>
        <begin position="800"/>
        <end position="821"/>
    </location>
</feature>
<protein>
    <recommendedName>
        <fullName evidence="1">non-specific serine/threonine protein kinase</fullName>
        <ecNumber evidence="1">2.7.11.1</ecNumber>
    </recommendedName>
</protein>
<gene>
    <name evidence="8" type="ORF">T440DRAFT_433384</name>
</gene>
<evidence type="ECO:0000256" key="3">
    <source>
        <dbReference type="ARBA" id="ARBA00022741"/>
    </source>
</evidence>
<evidence type="ECO:0000256" key="6">
    <source>
        <dbReference type="SAM" id="MobiDB-lite"/>
    </source>
</evidence>
<dbReference type="Gene3D" id="1.10.510.10">
    <property type="entry name" value="Transferase(Phosphotransferase) domain 1"/>
    <property type="match status" value="1"/>
</dbReference>
<dbReference type="PANTHER" id="PTHR43671">
    <property type="entry name" value="SERINE/THREONINE-PROTEIN KINASE NEK"/>
    <property type="match status" value="1"/>
</dbReference>
<dbReference type="GO" id="GO:0004674">
    <property type="term" value="F:protein serine/threonine kinase activity"/>
    <property type="evidence" value="ECO:0007669"/>
    <property type="project" value="UniProtKB-EC"/>
</dbReference>
<evidence type="ECO:0000313" key="8">
    <source>
        <dbReference type="EMBL" id="KAF2846159.1"/>
    </source>
</evidence>
<dbReference type="InterPro" id="IPR050660">
    <property type="entry name" value="NEK_Ser/Thr_kinase"/>
</dbReference>
<evidence type="ECO:0000259" key="7">
    <source>
        <dbReference type="PROSITE" id="PS50011"/>
    </source>
</evidence>
<dbReference type="EMBL" id="MU006338">
    <property type="protein sequence ID" value="KAF2846159.1"/>
    <property type="molecule type" value="Genomic_DNA"/>
</dbReference>
<accession>A0A6A7AVE1</accession>
<evidence type="ECO:0000313" key="9">
    <source>
        <dbReference type="Proteomes" id="UP000799423"/>
    </source>
</evidence>
<name>A0A6A7AVE1_9PLEO</name>
<sequence>MAAPPRPNTLEQNGETIYESLDDVDEQLYNSITTLYQRAAFIDIIDKWRKDLALGVAGPLVTGEDIRELWQRKMNYWSKKRKNKPMVNRPRNLASPPVPTTTVNPPAAAPDTLAPITPAPVTPAAYAHRNPPLSGERSPVFRQDREWTDTFAPTFGQRNHMFNKAGGGPWKFARVIASNLDPAGWKANWLLVRVSATNTIDARIVAKWMAPGLDDPQAAQVEIDINELLAPIGCAHILPWRGYSTRTKRKRIIGEEMVSQREYFMYSDFAPLGTLRNVINAHQVMRPDGSRKQVSEHFIWYVLGELAKALLAMRTGRCQSPIERREPADPVRSPWHQILHNDIKDINIMLQEGNVRYPTYPRVLLFDFGLSRTEQPGGGHERVEGTIIWSPPERTYTEEPEHYPPSRWLVTEKSDIWSVGLAAWQLMQATRGVDAFDQFLADKHDTLVTNELYTPENLGLRRGLFPNSILHDDMPTGYSIELCRAVQSCLLYDPILRPTIETLLQTAEQNLARLDKVHRGEFGTSAENILDDFRPEVITDERNAPFAIGRQFQPMSKRRRLDEVEEHRAVYEDHVNNWNNLPKYRPRPDRDDMLTALDAIRQYINRAGGWRDAVSVRYLDDSDRAPSPRTLVWRHLYSTICKEIDPASDVYVSTNREAPNHNYAFTRQFKDDCLSDIIEHFLPNYLGNPGVAQFSSAFEALDHALSWGRWLLLYRGEPREPQLQDMTLIHRAILDWCLLPEPGIDLPGLQNDEGELINYVPEGSSDGGFGGGASDDEFGEGASDGEFDGGASAGGLGEGAFDDEFGEIPFDGEGEEDEIGF</sequence>
<dbReference type="AlphaFoldDB" id="A0A6A7AVE1"/>
<dbReference type="InterPro" id="IPR011009">
    <property type="entry name" value="Kinase-like_dom_sf"/>
</dbReference>